<keyword evidence="4" id="KW-0762">Sugar transport</keyword>
<evidence type="ECO:0000256" key="6">
    <source>
        <dbReference type="ARBA" id="ARBA00022840"/>
    </source>
</evidence>
<evidence type="ECO:0000313" key="11">
    <source>
        <dbReference type="Proteomes" id="UP000188276"/>
    </source>
</evidence>
<feature type="domain" description="ABC transporter" evidence="9">
    <location>
        <begin position="4"/>
        <end position="234"/>
    </location>
</feature>
<dbReference type="EC" id="3.6.3.19" evidence="10"/>
<dbReference type="GO" id="GO:0005524">
    <property type="term" value="F:ATP binding"/>
    <property type="evidence" value="ECO:0007669"/>
    <property type="project" value="UniProtKB-KW"/>
</dbReference>
<evidence type="ECO:0000256" key="4">
    <source>
        <dbReference type="ARBA" id="ARBA00022597"/>
    </source>
</evidence>
<dbReference type="NCBIfam" id="NF008653">
    <property type="entry name" value="PRK11650.1"/>
    <property type="match status" value="1"/>
</dbReference>
<dbReference type="EMBL" id="FULE01000007">
    <property type="protein sequence ID" value="SJN53512.1"/>
    <property type="molecule type" value="Genomic_DNA"/>
</dbReference>
<dbReference type="RefSeq" id="WP_077332914.1">
    <property type="nucleotide sequence ID" value="NZ_FULE01000007.1"/>
</dbReference>
<keyword evidence="11" id="KW-1185">Reference proteome</keyword>
<keyword evidence="2" id="KW-1003">Cell membrane</keyword>
<dbReference type="GO" id="GO:0015423">
    <property type="term" value="F:ABC-type maltose transporter activity"/>
    <property type="evidence" value="ECO:0007669"/>
    <property type="project" value="TreeGrafter"/>
</dbReference>
<dbReference type="Gene3D" id="2.40.50.100">
    <property type="match status" value="1"/>
</dbReference>
<evidence type="ECO:0000256" key="5">
    <source>
        <dbReference type="ARBA" id="ARBA00022741"/>
    </source>
</evidence>
<dbReference type="InterPro" id="IPR008995">
    <property type="entry name" value="Mo/tungstate-bd_C_term_dom"/>
</dbReference>
<evidence type="ECO:0000256" key="3">
    <source>
        <dbReference type="ARBA" id="ARBA00022519"/>
    </source>
</evidence>
<dbReference type="GO" id="GO:0016887">
    <property type="term" value="F:ATP hydrolysis activity"/>
    <property type="evidence" value="ECO:0007669"/>
    <property type="project" value="InterPro"/>
</dbReference>
<organism evidence="10 11">
    <name type="scientific">Vibrio ruber (strain DSM 16370 / JCM 11486 / BCRC 17186 / CECT 7878 / LMG 23124 / VR1)</name>
    <dbReference type="NCBI Taxonomy" id="1123498"/>
    <lineage>
        <taxon>Bacteria</taxon>
        <taxon>Pseudomonadati</taxon>
        <taxon>Pseudomonadota</taxon>
        <taxon>Gammaproteobacteria</taxon>
        <taxon>Vibrionales</taxon>
        <taxon>Vibrionaceae</taxon>
        <taxon>Vibrio</taxon>
    </lineage>
</organism>
<dbReference type="InterPro" id="IPR013611">
    <property type="entry name" value="Transp-assoc_OB_typ2"/>
</dbReference>
<dbReference type="SUPFAM" id="SSF50331">
    <property type="entry name" value="MOP-like"/>
    <property type="match status" value="1"/>
</dbReference>
<dbReference type="SMART" id="SM00382">
    <property type="entry name" value="AAA"/>
    <property type="match status" value="1"/>
</dbReference>
<protein>
    <submittedName>
        <fullName evidence="10">Maltose/maltodextrin import ATP-binding protein MalK</fullName>
        <ecNumber evidence="10">3.6.3.19</ecNumber>
    </submittedName>
</protein>
<dbReference type="PANTHER" id="PTHR43875">
    <property type="entry name" value="MALTODEXTRIN IMPORT ATP-BINDING PROTEIN MSMX"/>
    <property type="match status" value="1"/>
</dbReference>
<dbReference type="Gene3D" id="2.40.50.140">
    <property type="entry name" value="Nucleic acid-binding proteins"/>
    <property type="match status" value="1"/>
</dbReference>
<dbReference type="FunFam" id="2.40.50.100:FF:000014">
    <property type="entry name" value="Maltose/maltodextrin import ATP-binding protein MalK"/>
    <property type="match status" value="1"/>
</dbReference>
<dbReference type="InterPro" id="IPR047641">
    <property type="entry name" value="ABC_transpr_MalK/UgpC-like"/>
</dbReference>
<dbReference type="InterPro" id="IPR012340">
    <property type="entry name" value="NA-bd_OB-fold"/>
</dbReference>
<evidence type="ECO:0000256" key="2">
    <source>
        <dbReference type="ARBA" id="ARBA00022475"/>
    </source>
</evidence>
<dbReference type="InterPro" id="IPR003439">
    <property type="entry name" value="ABC_transporter-like_ATP-bd"/>
</dbReference>
<sequence length="379" mass="41803">MASVTLKNVSKAYDDVVISKDVNLEINDGEFVVFVGPSGCGKSTLLRCIAGLEDITSGDLYIGEQRVNDIEPSKRGVGMVFQSYALYPHLNLYDNMSFGLKLAKADKKAIHARVVEAAEILQLGHLLDRQPKALSGGQRQRVAIGRTLVSRPNVFLLDEPLSNLDASLRVNMRSEITKLQRQLGCTMIYVTHDQVEAMTMADKIVVLQSGSVAQVGQPLALYHYPKNRFVAGFIGSPKMNFMTVNVEAAEPERVMVQLPNGETFWIPVQGDQVRPGERMSLGIRPEHLISAESATFTVSGKVQIVEKLGNETQVYLHLKGADANVIYRAMDTLDVAVGDSYTIGIEPNRCHLFHSDGRACPRLYREKGVDFDTVYDDAS</sequence>
<name>A0A1R4LAB1_VIBR1</name>
<gene>
    <name evidence="10" type="primary">malK_1</name>
    <name evidence="10" type="ORF">VR7878_00361</name>
</gene>
<evidence type="ECO:0000259" key="9">
    <source>
        <dbReference type="PROSITE" id="PS50893"/>
    </source>
</evidence>
<dbReference type="GO" id="GO:0055052">
    <property type="term" value="C:ATP-binding cassette (ABC) transporter complex, substrate-binding subunit-containing"/>
    <property type="evidence" value="ECO:0007669"/>
    <property type="project" value="TreeGrafter"/>
</dbReference>
<dbReference type="Pfam" id="PF00005">
    <property type="entry name" value="ABC_tran"/>
    <property type="match status" value="1"/>
</dbReference>
<keyword evidence="6 10" id="KW-0067">ATP-binding</keyword>
<keyword evidence="3" id="KW-0997">Cell inner membrane</keyword>
<keyword evidence="7" id="KW-1278">Translocase</keyword>
<reference evidence="11" key="1">
    <citation type="submission" date="2017-02" db="EMBL/GenBank/DDBJ databases">
        <authorList>
            <person name="Rodrigo-Torres L."/>
            <person name="Arahal R.D."/>
            <person name="Lucena T."/>
        </authorList>
    </citation>
    <scope>NUCLEOTIDE SEQUENCE [LARGE SCALE GENOMIC DNA]</scope>
    <source>
        <strain evidence="11">CECT 7878</strain>
    </source>
</reference>
<dbReference type="SUPFAM" id="SSF52540">
    <property type="entry name" value="P-loop containing nucleoside triphosphate hydrolases"/>
    <property type="match status" value="1"/>
</dbReference>
<dbReference type="OrthoDB" id="9802264at2"/>
<dbReference type="InterPro" id="IPR015855">
    <property type="entry name" value="ABC_transpr_MalK-like"/>
</dbReference>
<dbReference type="PANTHER" id="PTHR43875:SF3">
    <property type="entry name" value="MALTOSE_MALTODEXTRIN IMPORT ATP-BINDING PROTEIN MALK"/>
    <property type="match status" value="1"/>
</dbReference>
<keyword evidence="8" id="KW-0472">Membrane</keyword>
<keyword evidence="5" id="KW-0547">Nucleotide-binding</keyword>
<dbReference type="InterPro" id="IPR003593">
    <property type="entry name" value="AAA+_ATPase"/>
</dbReference>
<dbReference type="GO" id="GO:1990060">
    <property type="term" value="C:maltose transport complex"/>
    <property type="evidence" value="ECO:0007669"/>
    <property type="project" value="TreeGrafter"/>
</dbReference>
<dbReference type="PROSITE" id="PS50893">
    <property type="entry name" value="ABC_TRANSPORTER_2"/>
    <property type="match status" value="1"/>
</dbReference>
<keyword evidence="1" id="KW-0813">Transport</keyword>
<dbReference type="Gene3D" id="3.40.50.300">
    <property type="entry name" value="P-loop containing nucleotide triphosphate hydrolases"/>
    <property type="match status" value="1"/>
</dbReference>
<dbReference type="AlphaFoldDB" id="A0A1R4LAB1"/>
<evidence type="ECO:0000313" key="10">
    <source>
        <dbReference type="EMBL" id="SJN53512.1"/>
    </source>
</evidence>
<evidence type="ECO:0000256" key="7">
    <source>
        <dbReference type="ARBA" id="ARBA00022967"/>
    </source>
</evidence>
<dbReference type="STRING" id="1123498.VR7878_00361"/>
<dbReference type="CDD" id="cd03301">
    <property type="entry name" value="ABC_MalK_N"/>
    <property type="match status" value="1"/>
</dbReference>
<dbReference type="InterPro" id="IPR017871">
    <property type="entry name" value="ABC_transporter-like_CS"/>
</dbReference>
<evidence type="ECO:0000256" key="1">
    <source>
        <dbReference type="ARBA" id="ARBA00022448"/>
    </source>
</evidence>
<evidence type="ECO:0000256" key="8">
    <source>
        <dbReference type="ARBA" id="ARBA00023136"/>
    </source>
</evidence>
<keyword evidence="10" id="KW-0378">Hydrolase</keyword>
<proteinExistence type="predicted"/>
<accession>A0A1R4LAB1</accession>
<dbReference type="PROSITE" id="PS00211">
    <property type="entry name" value="ABC_TRANSPORTER_1"/>
    <property type="match status" value="1"/>
</dbReference>
<dbReference type="FunFam" id="3.40.50.300:FF:000042">
    <property type="entry name" value="Maltose/maltodextrin ABC transporter, ATP-binding protein"/>
    <property type="match status" value="1"/>
</dbReference>
<dbReference type="Pfam" id="PF08402">
    <property type="entry name" value="TOBE_2"/>
    <property type="match status" value="1"/>
</dbReference>
<dbReference type="Proteomes" id="UP000188276">
    <property type="component" value="Unassembled WGS sequence"/>
</dbReference>
<dbReference type="NCBIfam" id="NF008233">
    <property type="entry name" value="PRK11000.1"/>
    <property type="match status" value="1"/>
</dbReference>
<dbReference type="InterPro" id="IPR027417">
    <property type="entry name" value="P-loop_NTPase"/>
</dbReference>